<evidence type="ECO:0000313" key="1">
    <source>
        <dbReference type="EMBL" id="SHG66505.1"/>
    </source>
</evidence>
<keyword evidence="2" id="KW-1185">Reference proteome</keyword>
<dbReference type="InterPro" id="IPR029069">
    <property type="entry name" value="HotDog_dom_sf"/>
</dbReference>
<reference evidence="1 2" key="1">
    <citation type="submission" date="2016-11" db="EMBL/GenBank/DDBJ databases">
        <authorList>
            <person name="Jaros S."/>
            <person name="Januszkiewicz K."/>
            <person name="Wedrychowicz H."/>
        </authorList>
    </citation>
    <scope>NUCLEOTIDE SEQUENCE [LARGE SCALE GENOMIC DNA]</scope>
    <source>
        <strain evidence="1 2">DSM 45627</strain>
    </source>
</reference>
<dbReference type="SUPFAM" id="SSF54637">
    <property type="entry name" value="Thioesterase/thiol ester dehydrase-isomerase"/>
    <property type="match status" value="1"/>
</dbReference>
<dbReference type="Proteomes" id="UP000186132">
    <property type="component" value="Unassembled WGS sequence"/>
</dbReference>
<organism evidence="1 2">
    <name type="scientific">Jatrophihabitans endophyticus</name>
    <dbReference type="NCBI Taxonomy" id="1206085"/>
    <lineage>
        <taxon>Bacteria</taxon>
        <taxon>Bacillati</taxon>
        <taxon>Actinomycetota</taxon>
        <taxon>Actinomycetes</taxon>
        <taxon>Jatrophihabitantales</taxon>
        <taxon>Jatrophihabitantaceae</taxon>
        <taxon>Jatrophihabitans</taxon>
    </lineage>
</organism>
<evidence type="ECO:0008006" key="3">
    <source>
        <dbReference type="Google" id="ProtNLM"/>
    </source>
</evidence>
<dbReference type="STRING" id="1206085.SAMN05443575_2501"/>
<proteinExistence type="predicted"/>
<dbReference type="EMBL" id="FQVU01000003">
    <property type="protein sequence ID" value="SHG66505.1"/>
    <property type="molecule type" value="Genomic_DNA"/>
</dbReference>
<dbReference type="AlphaFoldDB" id="A0A1M5LNB1"/>
<name>A0A1M5LNB1_9ACTN</name>
<dbReference type="Pfam" id="PF14539">
    <property type="entry name" value="DUF4442"/>
    <property type="match status" value="1"/>
</dbReference>
<dbReference type="Gene3D" id="3.10.129.10">
    <property type="entry name" value="Hotdog Thioesterase"/>
    <property type="match status" value="1"/>
</dbReference>
<evidence type="ECO:0000313" key="2">
    <source>
        <dbReference type="Proteomes" id="UP000186132"/>
    </source>
</evidence>
<dbReference type="InterPro" id="IPR027961">
    <property type="entry name" value="DUF4442"/>
</dbReference>
<accession>A0A1M5LNB1</accession>
<dbReference type="OrthoDB" id="793353at2"/>
<dbReference type="RefSeq" id="WP_084180996.1">
    <property type="nucleotide sequence ID" value="NZ_FQVU01000003.1"/>
</dbReference>
<gene>
    <name evidence="1" type="ORF">SAMN05443575_2501</name>
</gene>
<protein>
    <recommendedName>
        <fullName evidence="3">Acyl-coenzyme A thioesterase PaaI, contains HGG motif</fullName>
    </recommendedName>
</protein>
<sequence>MDVLALYDRASRVPLGRGAFSLAFALKAPYFLTIAPTLVELRPHRAVVRVRNWWGVHNHIGTVHAIAVANGLEMAMGALAEATIPEHLRWLPKGMELEYLAKSSSTLLATAETDPADWSGPGEVAVRVVATRDDGTAVVRGVIRLHVTERPAADPTG</sequence>